<protein>
    <submittedName>
        <fullName evidence="1">Uncharacterized protein</fullName>
    </submittedName>
</protein>
<dbReference type="VEuPathDB" id="VectorBase:LOC119179444"/>
<dbReference type="Proteomes" id="UP000821866">
    <property type="component" value="Chromosome 10"/>
</dbReference>
<gene>
    <name evidence="1" type="ORF">HPB51_021663</name>
</gene>
<dbReference type="AlphaFoldDB" id="A0A9J6EUX9"/>
<evidence type="ECO:0000313" key="1">
    <source>
        <dbReference type="EMBL" id="KAH8038106.1"/>
    </source>
</evidence>
<comment type="caution">
    <text evidence="1">The sequence shown here is derived from an EMBL/GenBank/DDBJ whole genome shotgun (WGS) entry which is preliminary data.</text>
</comment>
<name>A0A9J6EUX9_RHIMP</name>
<sequence length="468" mass="50652">MNSLIWSLQSKSQFASLRSVESAVADAVCRFNGGCKRSLLNWASIQETALCGEQPKRMPKRGLCQHWSLQLVECLQLHMPHLANSTEFLNLVDATIDCGYGNDPEVTSRACQILQRVVDTVCTLLPRDILQRCYSLCVVKAGSAVLNERSKFIALMTLLPVDLLTSEALLSSPELQEQALQRTAILSAPGIILTVQGFRTVMSALLLPPPGGGNIDACELRLERLAPARLASGHHAGALWCWALWESAQICVHLKLRTPLGKPQETFTSIEGALKALLADPSPTGIPSLKRAQLLLDFLEHLDKSMYNAYEGSAGSLPAAPKAVRTFFRTNRATCLEWLARVRPRAVRLALRAGRPAEALRHTAALAASAPQGLGAVVRDVATSLVQLHCPEAIWGLYAWGKEVLGQRMPWLRAAAAHAAGRLSAEKEGKKKVVMESPSFSVQRAAAETLSLPSSLESVGAGLSRALL</sequence>
<reference evidence="1" key="1">
    <citation type="journal article" date="2020" name="Cell">
        <title>Large-Scale Comparative Analyses of Tick Genomes Elucidate Their Genetic Diversity and Vector Capacities.</title>
        <authorList>
            <consortium name="Tick Genome and Microbiome Consortium (TIGMIC)"/>
            <person name="Jia N."/>
            <person name="Wang J."/>
            <person name="Shi W."/>
            <person name="Du L."/>
            <person name="Sun Y."/>
            <person name="Zhan W."/>
            <person name="Jiang J.F."/>
            <person name="Wang Q."/>
            <person name="Zhang B."/>
            <person name="Ji P."/>
            <person name="Bell-Sakyi L."/>
            <person name="Cui X.M."/>
            <person name="Yuan T.T."/>
            <person name="Jiang B.G."/>
            <person name="Yang W.F."/>
            <person name="Lam T.T."/>
            <person name="Chang Q.C."/>
            <person name="Ding S.J."/>
            <person name="Wang X.J."/>
            <person name="Zhu J.G."/>
            <person name="Ruan X.D."/>
            <person name="Zhao L."/>
            <person name="Wei J.T."/>
            <person name="Ye R.Z."/>
            <person name="Que T.C."/>
            <person name="Du C.H."/>
            <person name="Zhou Y.H."/>
            <person name="Cheng J.X."/>
            <person name="Dai P.F."/>
            <person name="Guo W.B."/>
            <person name="Han X.H."/>
            <person name="Huang E.J."/>
            <person name="Li L.F."/>
            <person name="Wei W."/>
            <person name="Gao Y.C."/>
            <person name="Liu J.Z."/>
            <person name="Shao H.Z."/>
            <person name="Wang X."/>
            <person name="Wang C.C."/>
            <person name="Yang T.C."/>
            <person name="Huo Q.B."/>
            <person name="Li W."/>
            <person name="Chen H.Y."/>
            <person name="Chen S.E."/>
            <person name="Zhou L.G."/>
            <person name="Ni X.B."/>
            <person name="Tian J.H."/>
            <person name="Sheng Y."/>
            <person name="Liu T."/>
            <person name="Pan Y.S."/>
            <person name="Xia L.Y."/>
            <person name="Li J."/>
            <person name="Zhao F."/>
            <person name="Cao W.C."/>
        </authorList>
    </citation>
    <scope>NUCLEOTIDE SEQUENCE</scope>
    <source>
        <strain evidence="1">Rmic-2018</strain>
    </source>
</reference>
<dbReference type="Pfam" id="PF15785">
    <property type="entry name" value="SMG1"/>
    <property type="match status" value="1"/>
</dbReference>
<reference evidence="1" key="2">
    <citation type="submission" date="2021-09" db="EMBL/GenBank/DDBJ databases">
        <authorList>
            <person name="Jia N."/>
            <person name="Wang J."/>
            <person name="Shi W."/>
            <person name="Du L."/>
            <person name="Sun Y."/>
            <person name="Zhan W."/>
            <person name="Jiang J."/>
            <person name="Wang Q."/>
            <person name="Zhang B."/>
            <person name="Ji P."/>
            <person name="Sakyi L.B."/>
            <person name="Cui X."/>
            <person name="Yuan T."/>
            <person name="Jiang B."/>
            <person name="Yang W."/>
            <person name="Lam T.T.-Y."/>
            <person name="Chang Q."/>
            <person name="Ding S."/>
            <person name="Wang X."/>
            <person name="Zhu J."/>
            <person name="Ruan X."/>
            <person name="Zhao L."/>
            <person name="Wei J."/>
            <person name="Que T."/>
            <person name="Du C."/>
            <person name="Cheng J."/>
            <person name="Dai P."/>
            <person name="Han X."/>
            <person name="Huang E."/>
            <person name="Gao Y."/>
            <person name="Liu J."/>
            <person name="Shao H."/>
            <person name="Ye R."/>
            <person name="Li L."/>
            <person name="Wei W."/>
            <person name="Wang X."/>
            <person name="Wang C."/>
            <person name="Huo Q."/>
            <person name="Li W."/>
            <person name="Guo W."/>
            <person name="Chen H."/>
            <person name="Chen S."/>
            <person name="Zhou L."/>
            <person name="Zhou L."/>
            <person name="Ni X."/>
            <person name="Tian J."/>
            <person name="Zhou Y."/>
            <person name="Sheng Y."/>
            <person name="Liu T."/>
            <person name="Pan Y."/>
            <person name="Xia L."/>
            <person name="Li J."/>
            <person name="Zhao F."/>
            <person name="Cao W."/>
        </authorList>
    </citation>
    <scope>NUCLEOTIDE SEQUENCE</scope>
    <source>
        <strain evidence="1">Rmic-2018</strain>
        <tissue evidence="1">Larvae</tissue>
    </source>
</reference>
<proteinExistence type="predicted"/>
<dbReference type="GO" id="GO:0004674">
    <property type="term" value="F:protein serine/threonine kinase activity"/>
    <property type="evidence" value="ECO:0007669"/>
    <property type="project" value="InterPro"/>
</dbReference>
<accession>A0A9J6EUX9</accession>
<organism evidence="1 2">
    <name type="scientific">Rhipicephalus microplus</name>
    <name type="common">Cattle tick</name>
    <name type="synonym">Boophilus microplus</name>
    <dbReference type="NCBI Taxonomy" id="6941"/>
    <lineage>
        <taxon>Eukaryota</taxon>
        <taxon>Metazoa</taxon>
        <taxon>Ecdysozoa</taxon>
        <taxon>Arthropoda</taxon>
        <taxon>Chelicerata</taxon>
        <taxon>Arachnida</taxon>
        <taxon>Acari</taxon>
        <taxon>Parasitiformes</taxon>
        <taxon>Ixodida</taxon>
        <taxon>Ixodoidea</taxon>
        <taxon>Ixodidae</taxon>
        <taxon>Rhipicephalinae</taxon>
        <taxon>Rhipicephalus</taxon>
        <taxon>Boophilus</taxon>
    </lineage>
</organism>
<dbReference type="GO" id="GO:0000184">
    <property type="term" value="P:nuclear-transcribed mRNA catabolic process, nonsense-mediated decay"/>
    <property type="evidence" value="ECO:0007669"/>
    <property type="project" value="InterPro"/>
</dbReference>
<keyword evidence="2" id="KW-1185">Reference proteome</keyword>
<dbReference type="InterPro" id="IPR031559">
    <property type="entry name" value="SMG1"/>
</dbReference>
<dbReference type="EMBL" id="JABSTU010000002">
    <property type="protein sequence ID" value="KAH8038106.1"/>
    <property type="molecule type" value="Genomic_DNA"/>
</dbReference>
<evidence type="ECO:0000313" key="2">
    <source>
        <dbReference type="Proteomes" id="UP000821866"/>
    </source>
</evidence>